<protein>
    <submittedName>
        <fullName evidence="2">Uncharacterized protein</fullName>
    </submittedName>
</protein>
<evidence type="ECO:0000313" key="2">
    <source>
        <dbReference type="EMBL" id="MZR14253.1"/>
    </source>
</evidence>
<evidence type="ECO:0000256" key="1">
    <source>
        <dbReference type="SAM" id="MobiDB-lite"/>
    </source>
</evidence>
<gene>
    <name evidence="2" type="ORF">GQE99_14615</name>
</gene>
<evidence type="ECO:0000313" key="3">
    <source>
        <dbReference type="Proteomes" id="UP000467322"/>
    </source>
</evidence>
<dbReference type="Proteomes" id="UP000467322">
    <property type="component" value="Unassembled WGS sequence"/>
</dbReference>
<sequence length="84" mass="9433">MNDLTLISTEELARRVGYDGPTNAFRSWCAAMRIQPVPGRRGYYDPKLVRRRLDEAQGLVSEPMAPASSNNDLIGQRRARRGEG</sequence>
<feature type="region of interest" description="Disordered" evidence="1">
    <location>
        <begin position="59"/>
        <end position="84"/>
    </location>
</feature>
<accession>A0A845M980</accession>
<dbReference type="EMBL" id="WTUX01000017">
    <property type="protein sequence ID" value="MZR14253.1"/>
    <property type="molecule type" value="Genomic_DNA"/>
</dbReference>
<keyword evidence="3" id="KW-1185">Reference proteome</keyword>
<organism evidence="2 3">
    <name type="scientific">Maritimibacter harenae</name>
    <dbReference type="NCBI Taxonomy" id="2606218"/>
    <lineage>
        <taxon>Bacteria</taxon>
        <taxon>Pseudomonadati</taxon>
        <taxon>Pseudomonadota</taxon>
        <taxon>Alphaproteobacteria</taxon>
        <taxon>Rhodobacterales</taxon>
        <taxon>Roseobacteraceae</taxon>
        <taxon>Maritimibacter</taxon>
    </lineage>
</organism>
<proteinExistence type="predicted"/>
<dbReference type="AlphaFoldDB" id="A0A845M980"/>
<comment type="caution">
    <text evidence="2">The sequence shown here is derived from an EMBL/GenBank/DDBJ whole genome shotgun (WGS) entry which is preliminary data.</text>
</comment>
<name>A0A845M980_9RHOB</name>
<reference evidence="2 3" key="1">
    <citation type="submission" date="2019-12" db="EMBL/GenBank/DDBJ databases">
        <title>Maritimibacter sp. nov. sp. isolated from sea sand.</title>
        <authorList>
            <person name="Kim J."/>
            <person name="Jeong S.E."/>
            <person name="Jung H.S."/>
            <person name="Jeon C.O."/>
        </authorList>
    </citation>
    <scope>NUCLEOTIDE SEQUENCE [LARGE SCALE GENOMIC DNA]</scope>
    <source>
        <strain evidence="2 3">DP07</strain>
    </source>
</reference>
<dbReference type="RefSeq" id="WP_161352363.1">
    <property type="nucleotide sequence ID" value="NZ_WTUX01000017.1"/>
</dbReference>